<dbReference type="Proteomes" id="UP000245533">
    <property type="component" value="Unassembled WGS sequence"/>
</dbReference>
<dbReference type="AlphaFoldDB" id="A0A316TSY0"/>
<dbReference type="PANTHER" id="PTHR44858">
    <property type="entry name" value="TETRATRICOPEPTIDE REPEAT PROTEIN 6"/>
    <property type="match status" value="1"/>
</dbReference>
<keyword evidence="3" id="KW-0732">Signal</keyword>
<evidence type="ECO:0000313" key="4">
    <source>
        <dbReference type="EMBL" id="PWN06449.1"/>
    </source>
</evidence>
<evidence type="ECO:0008006" key="6">
    <source>
        <dbReference type="Google" id="ProtNLM"/>
    </source>
</evidence>
<keyword evidence="1" id="KW-0677">Repeat</keyword>
<dbReference type="SMART" id="SM00028">
    <property type="entry name" value="TPR"/>
    <property type="match status" value="5"/>
</dbReference>
<evidence type="ECO:0000256" key="1">
    <source>
        <dbReference type="ARBA" id="ARBA00022737"/>
    </source>
</evidence>
<dbReference type="OrthoDB" id="1523318at2"/>
<keyword evidence="5" id="KW-1185">Reference proteome</keyword>
<protein>
    <recommendedName>
        <fullName evidence="6">Tetratricopeptide repeat protein</fullName>
    </recommendedName>
</protein>
<evidence type="ECO:0000256" key="2">
    <source>
        <dbReference type="ARBA" id="ARBA00022803"/>
    </source>
</evidence>
<comment type="caution">
    <text evidence="4">The sequence shown here is derived from an EMBL/GenBank/DDBJ whole genome shotgun (WGS) entry which is preliminary data.</text>
</comment>
<dbReference type="Gene3D" id="1.25.40.10">
    <property type="entry name" value="Tetratricopeptide repeat domain"/>
    <property type="match status" value="2"/>
</dbReference>
<dbReference type="Pfam" id="PF13181">
    <property type="entry name" value="TPR_8"/>
    <property type="match status" value="1"/>
</dbReference>
<keyword evidence="2" id="KW-0802">TPR repeat</keyword>
<reference evidence="4 5" key="1">
    <citation type="submission" date="2018-05" db="EMBL/GenBank/DDBJ databases">
        <title>Rhodohalobacter halophilus gen. nov., sp. nov., a moderately halophilic member of the family Balneolaceae.</title>
        <authorList>
            <person name="Liu Z.-W."/>
        </authorList>
    </citation>
    <scope>NUCLEOTIDE SEQUENCE [LARGE SCALE GENOMIC DNA]</scope>
    <source>
        <strain evidence="4 5">8A47</strain>
    </source>
</reference>
<evidence type="ECO:0000313" key="5">
    <source>
        <dbReference type="Proteomes" id="UP000245533"/>
    </source>
</evidence>
<feature type="signal peptide" evidence="3">
    <location>
        <begin position="1"/>
        <end position="20"/>
    </location>
</feature>
<feature type="chain" id="PRO_5016275481" description="Tetratricopeptide repeat protein" evidence="3">
    <location>
        <begin position="21"/>
        <end position="343"/>
    </location>
</feature>
<sequence length="343" mass="38650">MKSFKLLVSLFAVVTLTLVAADQSHAQDDARAAAIQLYNQAQEQAGSGNFTNAMGLFRDALDVARENNIDDIVTLIEETLPKVARSRASSAYRDYQQQRTRDNATTALEYFSEAQEVGQEFGDQEVVQQATAAIPQLHYIRSIHEFRDEDYAAAMEDLDTAIELNGNYAVAYYQKAVVSKAMNPTDVDGFMQWYDQAIEVAQRVNDTRTLNNSREGAADELIFRAVTLKDERRYDRAIELLNRVENYESQSADAHYRLAEIHNLRGNWDEALNEARMALDYESGGVTDKAKIYFELGMAYKGLGQKENACSAFENARYGDFTDPANHELQFELKCEGHTPTGR</sequence>
<dbReference type="InterPro" id="IPR050498">
    <property type="entry name" value="Ycf3"/>
</dbReference>
<dbReference type="RefSeq" id="WP_109646563.1">
    <property type="nucleotide sequence ID" value="NZ_QGGB01000006.1"/>
</dbReference>
<name>A0A316TSY0_9BACT</name>
<dbReference type="Pfam" id="PF14559">
    <property type="entry name" value="TPR_19"/>
    <property type="match status" value="1"/>
</dbReference>
<dbReference type="EMBL" id="QGGB01000006">
    <property type="protein sequence ID" value="PWN06449.1"/>
    <property type="molecule type" value="Genomic_DNA"/>
</dbReference>
<accession>A0A316TSY0</accession>
<evidence type="ECO:0000256" key="3">
    <source>
        <dbReference type="SAM" id="SignalP"/>
    </source>
</evidence>
<dbReference type="InterPro" id="IPR011990">
    <property type="entry name" value="TPR-like_helical_dom_sf"/>
</dbReference>
<dbReference type="SUPFAM" id="SSF48452">
    <property type="entry name" value="TPR-like"/>
    <property type="match status" value="2"/>
</dbReference>
<dbReference type="PANTHER" id="PTHR44858:SF1">
    <property type="entry name" value="UDP-N-ACETYLGLUCOSAMINE--PEPTIDE N-ACETYLGLUCOSAMINYLTRANSFERASE SPINDLY-RELATED"/>
    <property type="match status" value="1"/>
</dbReference>
<proteinExistence type="predicted"/>
<gene>
    <name evidence="4" type="ORF">DDZ15_07955</name>
</gene>
<organism evidence="4 5">
    <name type="scientific">Rhodohalobacter mucosus</name>
    <dbReference type="NCBI Taxonomy" id="2079485"/>
    <lineage>
        <taxon>Bacteria</taxon>
        <taxon>Pseudomonadati</taxon>
        <taxon>Balneolota</taxon>
        <taxon>Balneolia</taxon>
        <taxon>Balneolales</taxon>
        <taxon>Balneolaceae</taxon>
        <taxon>Rhodohalobacter</taxon>
    </lineage>
</organism>
<dbReference type="InterPro" id="IPR019734">
    <property type="entry name" value="TPR_rpt"/>
</dbReference>